<sequence length="586" mass="66242">MEIDMVVMYGMYYGMNVVLEIQLSAVLVIEDLLFDAPEFRNDIDRCLLVFGWGRFEVPYLLSQIAMSLPSRVVRGVTISGPGPVPPTRTQPFFDYIFNSLEYVRWRKSVPSRLLRLVGGPGSGKTSFAALAVKSLQDIDQSHHCHQKSPLVLSVFFKPLDTSDTTAALHQEQNAIPFAVQLLAEIEKQLDDNLQINSEFSPPPSPQTQIDETAIFNNIRFKLFRFSDVWLVVDDLDCLWCTRKEYREVEERLEQLRSLGIRVLITSRTSFKLRHSKAYCDVKLEDGFKEGGHRHDDEHNCGGLVTWWECDLDDHGNDGPFYICQNCNKAGFGCDNLSHPPPELTANPLPVMFDINNAPEHNMKALILHNLQLEHGQFWPLEPPMMSEKEEYPPLSCLGRRLLSSNTPGEPSREAFDLVNRLAQLSNGNLSIALCMLEIVHQAESLDAVMDKKDRLPKTVVEMFDRLVGSQIQARVVDKELPREMRTRAALALHAIQIVGQAKDSVFGVKFEKLREMLLEDSGRCARHGYEELLEGDEAVDEVMGAAGGLLAVRSGDGNYDVTCFHRDFYKYVNERYNEFLTGGGGL</sequence>
<keyword evidence="1" id="KW-0677">Repeat</keyword>
<evidence type="ECO:0000313" key="4">
    <source>
        <dbReference type="Proteomes" id="UP001302321"/>
    </source>
</evidence>
<dbReference type="EMBL" id="MU866593">
    <property type="protein sequence ID" value="KAK4171290.1"/>
    <property type="molecule type" value="Genomic_DNA"/>
</dbReference>
<feature type="domain" description="Nephrocystin 3-like N-terminal" evidence="2">
    <location>
        <begin position="96"/>
        <end position="267"/>
    </location>
</feature>
<dbReference type="InterPro" id="IPR056884">
    <property type="entry name" value="NPHP3-like_N"/>
</dbReference>
<organism evidence="3 4">
    <name type="scientific">Triangularia setosa</name>
    <dbReference type="NCBI Taxonomy" id="2587417"/>
    <lineage>
        <taxon>Eukaryota</taxon>
        <taxon>Fungi</taxon>
        <taxon>Dikarya</taxon>
        <taxon>Ascomycota</taxon>
        <taxon>Pezizomycotina</taxon>
        <taxon>Sordariomycetes</taxon>
        <taxon>Sordariomycetidae</taxon>
        <taxon>Sordariales</taxon>
        <taxon>Podosporaceae</taxon>
        <taxon>Triangularia</taxon>
    </lineage>
</organism>
<name>A0AAN6VXS2_9PEZI</name>
<comment type="caution">
    <text evidence="3">The sequence shown here is derived from an EMBL/GenBank/DDBJ whole genome shotgun (WGS) entry which is preliminary data.</text>
</comment>
<dbReference type="PANTHER" id="PTHR10039">
    <property type="entry name" value="AMELOGENIN"/>
    <property type="match status" value="1"/>
</dbReference>
<dbReference type="Pfam" id="PF24883">
    <property type="entry name" value="NPHP3_N"/>
    <property type="match status" value="1"/>
</dbReference>
<reference evidence="3" key="1">
    <citation type="journal article" date="2023" name="Mol. Phylogenet. Evol.">
        <title>Genome-scale phylogeny and comparative genomics of the fungal order Sordariales.</title>
        <authorList>
            <person name="Hensen N."/>
            <person name="Bonometti L."/>
            <person name="Westerberg I."/>
            <person name="Brannstrom I.O."/>
            <person name="Guillou S."/>
            <person name="Cros-Aarteil S."/>
            <person name="Calhoun S."/>
            <person name="Haridas S."/>
            <person name="Kuo A."/>
            <person name="Mondo S."/>
            <person name="Pangilinan J."/>
            <person name="Riley R."/>
            <person name="LaButti K."/>
            <person name="Andreopoulos B."/>
            <person name="Lipzen A."/>
            <person name="Chen C."/>
            <person name="Yan M."/>
            <person name="Daum C."/>
            <person name="Ng V."/>
            <person name="Clum A."/>
            <person name="Steindorff A."/>
            <person name="Ohm R.A."/>
            <person name="Martin F."/>
            <person name="Silar P."/>
            <person name="Natvig D.O."/>
            <person name="Lalanne C."/>
            <person name="Gautier V."/>
            <person name="Ament-Velasquez S.L."/>
            <person name="Kruys A."/>
            <person name="Hutchinson M.I."/>
            <person name="Powell A.J."/>
            <person name="Barry K."/>
            <person name="Miller A.N."/>
            <person name="Grigoriev I.V."/>
            <person name="Debuchy R."/>
            <person name="Gladieux P."/>
            <person name="Hiltunen Thoren M."/>
            <person name="Johannesson H."/>
        </authorList>
    </citation>
    <scope>NUCLEOTIDE SEQUENCE</scope>
    <source>
        <strain evidence="3">CBS 892.96</strain>
    </source>
</reference>
<proteinExistence type="predicted"/>
<dbReference type="InterPro" id="IPR027417">
    <property type="entry name" value="P-loop_NTPase"/>
</dbReference>
<evidence type="ECO:0000313" key="3">
    <source>
        <dbReference type="EMBL" id="KAK4171290.1"/>
    </source>
</evidence>
<accession>A0AAN6VXS2</accession>
<dbReference type="Proteomes" id="UP001302321">
    <property type="component" value="Unassembled WGS sequence"/>
</dbReference>
<dbReference type="SUPFAM" id="SSF52540">
    <property type="entry name" value="P-loop containing nucleoside triphosphate hydrolases"/>
    <property type="match status" value="1"/>
</dbReference>
<evidence type="ECO:0000256" key="1">
    <source>
        <dbReference type="ARBA" id="ARBA00022737"/>
    </source>
</evidence>
<dbReference type="AlphaFoldDB" id="A0AAN6VXS2"/>
<protein>
    <recommendedName>
        <fullName evidence="2">Nephrocystin 3-like N-terminal domain-containing protein</fullName>
    </recommendedName>
</protein>
<gene>
    <name evidence="3" type="ORF">QBC36DRAFT_350458</name>
</gene>
<keyword evidence="4" id="KW-1185">Reference proteome</keyword>
<evidence type="ECO:0000259" key="2">
    <source>
        <dbReference type="Pfam" id="PF24883"/>
    </source>
</evidence>
<dbReference type="Gene3D" id="3.40.50.300">
    <property type="entry name" value="P-loop containing nucleotide triphosphate hydrolases"/>
    <property type="match status" value="1"/>
</dbReference>
<reference evidence="3" key="2">
    <citation type="submission" date="2023-05" db="EMBL/GenBank/DDBJ databases">
        <authorList>
            <consortium name="Lawrence Berkeley National Laboratory"/>
            <person name="Steindorff A."/>
            <person name="Hensen N."/>
            <person name="Bonometti L."/>
            <person name="Westerberg I."/>
            <person name="Brannstrom I.O."/>
            <person name="Guillou S."/>
            <person name="Cros-Aarteil S."/>
            <person name="Calhoun S."/>
            <person name="Haridas S."/>
            <person name="Kuo A."/>
            <person name="Mondo S."/>
            <person name="Pangilinan J."/>
            <person name="Riley R."/>
            <person name="Labutti K."/>
            <person name="Andreopoulos B."/>
            <person name="Lipzen A."/>
            <person name="Chen C."/>
            <person name="Yanf M."/>
            <person name="Daum C."/>
            <person name="Ng V."/>
            <person name="Clum A."/>
            <person name="Ohm R."/>
            <person name="Martin F."/>
            <person name="Silar P."/>
            <person name="Natvig D."/>
            <person name="Lalanne C."/>
            <person name="Gautier V."/>
            <person name="Ament-Velasquez S.L."/>
            <person name="Kruys A."/>
            <person name="Hutchinson M.I."/>
            <person name="Powell A.J."/>
            <person name="Barry K."/>
            <person name="Miller A.N."/>
            <person name="Grigoriev I.V."/>
            <person name="Debuchy R."/>
            <person name="Gladieux P."/>
            <person name="Thoren M.H."/>
            <person name="Johannesson H."/>
        </authorList>
    </citation>
    <scope>NUCLEOTIDE SEQUENCE</scope>
    <source>
        <strain evidence="3">CBS 892.96</strain>
    </source>
</reference>